<organism evidence="8 9">
    <name type="scientific">Arthroderma benhamiae (strain ATCC MYA-4681 / CBS 112371)</name>
    <name type="common">Trichophyton mentagrophytes</name>
    <dbReference type="NCBI Taxonomy" id="663331"/>
    <lineage>
        <taxon>Eukaryota</taxon>
        <taxon>Fungi</taxon>
        <taxon>Dikarya</taxon>
        <taxon>Ascomycota</taxon>
        <taxon>Pezizomycotina</taxon>
        <taxon>Eurotiomycetes</taxon>
        <taxon>Eurotiomycetidae</taxon>
        <taxon>Onygenales</taxon>
        <taxon>Arthrodermataceae</taxon>
        <taxon>Trichophyton</taxon>
    </lineage>
</organism>
<gene>
    <name evidence="8" type="ORF">ARB_06020</name>
</gene>
<dbReference type="AlphaFoldDB" id="D4AP53"/>
<comment type="caution">
    <text evidence="8">The sequence shown here is derived from an EMBL/GenBank/DDBJ whole genome shotgun (WGS) entry which is preliminary data.</text>
</comment>
<evidence type="ECO:0000256" key="6">
    <source>
        <dbReference type="ARBA" id="ARBA00023004"/>
    </source>
</evidence>
<evidence type="ECO:0000256" key="4">
    <source>
        <dbReference type="ARBA" id="ARBA00022723"/>
    </source>
</evidence>
<comment type="similarity">
    <text evidence="2">Belongs to the cytochrome P450 family.</text>
</comment>
<sequence>MEIPVTRLYRTSGAQVLQSPRPGGDTIWIVPPCIMIPPENSMEWAMSQPDDVLSVTEAFLEVNQTEYSLGHRRYWGEPWQFSLVKSQLITILQKLIPSMSDEIRLAFGKNFGTSHDEWREIPLEATLRTIIAQISS</sequence>
<dbReference type="KEGG" id="abe:ARB_06020"/>
<keyword evidence="5" id="KW-0560">Oxidoreductase</keyword>
<evidence type="ECO:0000313" key="9">
    <source>
        <dbReference type="Proteomes" id="UP000008866"/>
    </source>
</evidence>
<dbReference type="HOGENOM" id="CLU_1874937_0_0_1"/>
<evidence type="ECO:0000256" key="3">
    <source>
        <dbReference type="ARBA" id="ARBA00022617"/>
    </source>
</evidence>
<reference evidence="9" key="1">
    <citation type="journal article" date="2011" name="Genome Biol.">
        <title>Comparative and functional genomics provide insights into the pathogenicity of dermatophytic fungi.</title>
        <authorList>
            <person name="Burmester A."/>
            <person name="Shelest E."/>
            <person name="Gloeckner G."/>
            <person name="Heddergott C."/>
            <person name="Schindler S."/>
            <person name="Staib P."/>
            <person name="Heidel A."/>
            <person name="Felder M."/>
            <person name="Petzold A."/>
            <person name="Szafranski K."/>
            <person name="Feuermann M."/>
            <person name="Pedruzzi I."/>
            <person name="Priebe S."/>
            <person name="Groth M."/>
            <person name="Winkler R."/>
            <person name="Li W."/>
            <person name="Kniemeyer O."/>
            <person name="Schroeckh V."/>
            <person name="Hertweck C."/>
            <person name="Hube B."/>
            <person name="White T.C."/>
            <person name="Platzer M."/>
            <person name="Guthke R."/>
            <person name="Heitman J."/>
            <person name="Woestemeyer J."/>
            <person name="Zipfel P.F."/>
            <person name="Monod M."/>
            <person name="Brakhage A.A."/>
        </authorList>
    </citation>
    <scope>NUCLEOTIDE SEQUENCE [LARGE SCALE GENOMIC DNA]</scope>
    <source>
        <strain evidence="9">ATCC MYA-4681 / CBS 112371</strain>
    </source>
</reference>
<keyword evidence="3" id="KW-0349">Heme</keyword>
<keyword evidence="6" id="KW-0408">Iron</keyword>
<dbReference type="Proteomes" id="UP000008866">
    <property type="component" value="Unassembled WGS sequence"/>
</dbReference>
<dbReference type="OrthoDB" id="1844152at2759"/>
<evidence type="ECO:0000256" key="2">
    <source>
        <dbReference type="ARBA" id="ARBA00010617"/>
    </source>
</evidence>
<keyword evidence="7" id="KW-0503">Monooxygenase</keyword>
<accession>D4AP53</accession>
<evidence type="ECO:0000256" key="7">
    <source>
        <dbReference type="ARBA" id="ARBA00023033"/>
    </source>
</evidence>
<keyword evidence="4" id="KW-0479">Metal-binding</keyword>
<dbReference type="GO" id="GO:0046872">
    <property type="term" value="F:metal ion binding"/>
    <property type="evidence" value="ECO:0007669"/>
    <property type="project" value="UniProtKB-KW"/>
</dbReference>
<dbReference type="GO" id="GO:0004497">
    <property type="term" value="F:monooxygenase activity"/>
    <property type="evidence" value="ECO:0007669"/>
    <property type="project" value="UniProtKB-KW"/>
</dbReference>
<keyword evidence="9" id="KW-1185">Reference proteome</keyword>
<name>D4AP53_ARTBC</name>
<dbReference type="GeneID" id="9525990"/>
<evidence type="ECO:0000256" key="5">
    <source>
        <dbReference type="ARBA" id="ARBA00023002"/>
    </source>
</evidence>
<comment type="cofactor">
    <cofactor evidence="1">
        <name>heme</name>
        <dbReference type="ChEBI" id="CHEBI:30413"/>
    </cofactor>
</comment>
<evidence type="ECO:0000256" key="1">
    <source>
        <dbReference type="ARBA" id="ARBA00001971"/>
    </source>
</evidence>
<dbReference type="EMBL" id="ABSU01000004">
    <property type="protein sequence ID" value="EFE35064.1"/>
    <property type="molecule type" value="Genomic_DNA"/>
</dbReference>
<dbReference type="RefSeq" id="XP_003015709.1">
    <property type="nucleotide sequence ID" value="XM_003015663.1"/>
</dbReference>
<dbReference type="PANTHER" id="PTHR46206">
    <property type="entry name" value="CYTOCHROME P450"/>
    <property type="match status" value="1"/>
</dbReference>
<evidence type="ECO:0000313" key="8">
    <source>
        <dbReference type="EMBL" id="EFE35064.1"/>
    </source>
</evidence>
<protein>
    <submittedName>
        <fullName evidence="8">Uncharacterized protein</fullName>
    </submittedName>
</protein>
<dbReference type="PANTHER" id="PTHR46206:SF1">
    <property type="entry name" value="P450, PUTATIVE (EUROFUNG)-RELATED"/>
    <property type="match status" value="1"/>
</dbReference>
<proteinExistence type="inferred from homology"/>